<dbReference type="InterPro" id="IPR023198">
    <property type="entry name" value="PGP-like_dom2"/>
</dbReference>
<dbReference type="RefSeq" id="WP_338549833.1">
    <property type="nucleotide sequence ID" value="NZ_CP146069.1"/>
</dbReference>
<dbReference type="InterPro" id="IPR006439">
    <property type="entry name" value="HAD-SF_hydro_IA"/>
</dbReference>
<dbReference type="Gene3D" id="1.10.150.240">
    <property type="entry name" value="Putative phosphatase, domain 2"/>
    <property type="match status" value="1"/>
</dbReference>
<dbReference type="GO" id="GO:0016787">
    <property type="term" value="F:hydrolase activity"/>
    <property type="evidence" value="ECO:0007669"/>
    <property type="project" value="UniProtKB-KW"/>
</dbReference>
<dbReference type="NCBIfam" id="TIGR01549">
    <property type="entry name" value="HAD-SF-IA-v1"/>
    <property type="match status" value="1"/>
</dbReference>
<evidence type="ECO:0000313" key="1">
    <source>
        <dbReference type="EMBL" id="WWR46993.1"/>
    </source>
</evidence>
<dbReference type="PANTHER" id="PTHR43434">
    <property type="entry name" value="PHOSPHOGLYCOLATE PHOSPHATASE"/>
    <property type="match status" value="1"/>
</dbReference>
<dbReference type="InterPro" id="IPR036412">
    <property type="entry name" value="HAD-like_sf"/>
</dbReference>
<dbReference type="Proteomes" id="UP001364156">
    <property type="component" value="Chromosome"/>
</dbReference>
<accession>A0ABZ2HI94</accession>
<keyword evidence="2" id="KW-1185">Reference proteome</keyword>
<sequence length="228" mass="24361">MTDPLRLVIFDVDGTLVDSQGDIVAAMTVAFQDVDQPVPDRATILSIVGLSLDHAMARLAADRSAATQARMVEGYKNAYVNLRAKTGAADSSPLYPGAREALEFFKRQDNLLLGVATGKSRRGLDKLLEAHDLEHMFVTQQVSDHHPSKPHPSMIETALAETGVETQNAVMVGDTSYDMDMALAAHVSAIGVGWGYHDVSLLSSANRIVSTFAELPDAVAGAWKATAA</sequence>
<dbReference type="SFLD" id="SFLDS00003">
    <property type="entry name" value="Haloacid_Dehalogenase"/>
    <property type="match status" value="1"/>
</dbReference>
<dbReference type="EMBL" id="CP146069">
    <property type="protein sequence ID" value="WWR46993.1"/>
    <property type="molecule type" value="Genomic_DNA"/>
</dbReference>
<dbReference type="InterPro" id="IPR050155">
    <property type="entry name" value="HAD-like_hydrolase_sf"/>
</dbReference>
<proteinExistence type="predicted"/>
<dbReference type="SFLD" id="SFLDG01129">
    <property type="entry name" value="C1.5:_HAD__Beta-PGM__Phosphata"/>
    <property type="match status" value="1"/>
</dbReference>
<dbReference type="Gene3D" id="3.40.50.1000">
    <property type="entry name" value="HAD superfamily/HAD-like"/>
    <property type="match status" value="1"/>
</dbReference>
<dbReference type="SUPFAM" id="SSF56784">
    <property type="entry name" value="HAD-like"/>
    <property type="match status" value="1"/>
</dbReference>
<keyword evidence="1" id="KW-0378">Hydrolase</keyword>
<evidence type="ECO:0000313" key="2">
    <source>
        <dbReference type="Proteomes" id="UP001364156"/>
    </source>
</evidence>
<protein>
    <submittedName>
        <fullName evidence="1">HAD-IA family hydrolase</fullName>
    </submittedName>
</protein>
<gene>
    <name evidence="1" type="ORF">RZ517_02040</name>
</gene>
<dbReference type="PANTHER" id="PTHR43434:SF24">
    <property type="entry name" value="HYDROLASE-RELATED"/>
    <property type="match status" value="1"/>
</dbReference>
<dbReference type="SFLD" id="SFLDG01135">
    <property type="entry name" value="C1.5.6:_HAD__Beta-PGM__Phospha"/>
    <property type="match status" value="1"/>
</dbReference>
<dbReference type="InterPro" id="IPR023214">
    <property type="entry name" value="HAD_sf"/>
</dbReference>
<name>A0ABZ2HI94_9RHOB</name>
<organism evidence="1 2">
    <name type="scientific">Roseovarius phycicola</name>
    <dbReference type="NCBI Taxonomy" id="3080976"/>
    <lineage>
        <taxon>Bacteria</taxon>
        <taxon>Pseudomonadati</taxon>
        <taxon>Pseudomonadota</taxon>
        <taxon>Alphaproteobacteria</taxon>
        <taxon>Rhodobacterales</taxon>
        <taxon>Roseobacteraceae</taxon>
        <taxon>Roseovarius</taxon>
    </lineage>
</organism>
<dbReference type="InterPro" id="IPR041492">
    <property type="entry name" value="HAD_2"/>
</dbReference>
<reference evidence="1 2" key="1">
    <citation type="submission" date="2023-10" db="EMBL/GenBank/DDBJ databases">
        <title>Roseovarius strain S88 nov., isolated from a marine algae.</title>
        <authorList>
            <person name="Lee M.W."/>
            <person name="Lee J.K."/>
            <person name="Kim J.M."/>
            <person name="Choi D.G."/>
            <person name="Baek J.H."/>
            <person name="Bayburt H."/>
            <person name="Jung J.J."/>
            <person name="Han D.M."/>
            <person name="Jeon C.O."/>
        </authorList>
    </citation>
    <scope>NUCLEOTIDE SEQUENCE [LARGE SCALE GENOMIC DNA]</scope>
    <source>
        <strain evidence="1 2">S88</strain>
    </source>
</reference>
<dbReference type="Pfam" id="PF13419">
    <property type="entry name" value="HAD_2"/>
    <property type="match status" value="1"/>
</dbReference>